<evidence type="ECO:0000313" key="2">
    <source>
        <dbReference type="EMBL" id="CAA9481893.1"/>
    </source>
</evidence>
<name>A0A6J4RYM5_9SPHN</name>
<sequence length="68" mass="7692">PVPRAEEGHQGLAQGRRRRPHRPREHRRGGSRGRALVPCRLCAADLAPRPRQGQEGRSPHLLPRPEQL</sequence>
<protein>
    <submittedName>
        <fullName evidence="2">Cell_wall_hydrolase_CwlJ</fullName>
    </submittedName>
</protein>
<dbReference type="EMBL" id="CADCVX010000016">
    <property type="protein sequence ID" value="CAA9481893.1"/>
    <property type="molecule type" value="Genomic_DNA"/>
</dbReference>
<dbReference type="AlphaFoldDB" id="A0A6J4RYM5"/>
<gene>
    <name evidence="2" type="ORF">AVDCRST_MAG91-59</name>
</gene>
<feature type="region of interest" description="Disordered" evidence="1">
    <location>
        <begin position="1"/>
        <end position="68"/>
    </location>
</feature>
<dbReference type="GO" id="GO:0016787">
    <property type="term" value="F:hydrolase activity"/>
    <property type="evidence" value="ECO:0007669"/>
    <property type="project" value="UniProtKB-KW"/>
</dbReference>
<evidence type="ECO:0000256" key="1">
    <source>
        <dbReference type="SAM" id="MobiDB-lite"/>
    </source>
</evidence>
<proteinExistence type="predicted"/>
<reference evidence="2" key="1">
    <citation type="submission" date="2020-02" db="EMBL/GenBank/DDBJ databases">
        <authorList>
            <person name="Meier V. D."/>
        </authorList>
    </citation>
    <scope>NUCLEOTIDE SEQUENCE</scope>
    <source>
        <strain evidence="2">AVDCRST_MAG91</strain>
    </source>
</reference>
<feature type="compositionally biased region" description="Basic residues" evidence="1">
    <location>
        <begin position="15"/>
        <end position="31"/>
    </location>
</feature>
<organism evidence="2">
    <name type="scientific">uncultured Sphingomonadaceae bacterium</name>
    <dbReference type="NCBI Taxonomy" id="169976"/>
    <lineage>
        <taxon>Bacteria</taxon>
        <taxon>Pseudomonadati</taxon>
        <taxon>Pseudomonadota</taxon>
        <taxon>Alphaproteobacteria</taxon>
        <taxon>Sphingomonadales</taxon>
        <taxon>Sphingomonadaceae</taxon>
        <taxon>environmental samples</taxon>
    </lineage>
</organism>
<feature type="non-terminal residue" evidence="2">
    <location>
        <position position="68"/>
    </location>
</feature>
<feature type="non-terminal residue" evidence="2">
    <location>
        <position position="1"/>
    </location>
</feature>
<keyword evidence="2" id="KW-0378">Hydrolase</keyword>
<accession>A0A6J4RYM5</accession>